<dbReference type="AlphaFoldDB" id="A0A1P8F8X8"/>
<gene>
    <name evidence="1" type="ORF">Dform_01572</name>
</gene>
<name>A0A1P8F8X8_9CHLR</name>
<protein>
    <submittedName>
        <fullName evidence="1">Uncharacterized protein</fullName>
    </submittedName>
</protein>
<dbReference type="EMBL" id="CP018258">
    <property type="protein sequence ID" value="APV44893.1"/>
    <property type="molecule type" value="Genomic_DNA"/>
</dbReference>
<proteinExistence type="predicted"/>
<evidence type="ECO:0000313" key="2">
    <source>
        <dbReference type="Proteomes" id="UP000185934"/>
    </source>
</evidence>
<organism evidence="1 2">
    <name type="scientific">Dehalogenimonas formicexedens</name>
    <dbReference type="NCBI Taxonomy" id="1839801"/>
    <lineage>
        <taxon>Bacteria</taxon>
        <taxon>Bacillati</taxon>
        <taxon>Chloroflexota</taxon>
        <taxon>Dehalococcoidia</taxon>
        <taxon>Dehalococcoidales</taxon>
        <taxon>Dehalococcoidaceae</taxon>
        <taxon>Dehalogenimonas</taxon>
    </lineage>
</organism>
<reference evidence="2" key="1">
    <citation type="submission" date="2016-11" db="EMBL/GenBank/DDBJ databases">
        <title>Dehalogenimonas formicexedens sp. nov., a chlorinated alkane respiring bacterium isolated from contaminated groundwater.</title>
        <authorList>
            <person name="Key T.A."/>
            <person name="Bowman K.S."/>
            <person name="Lee I."/>
            <person name="Chun J."/>
            <person name="Albuquerque L."/>
            <person name="da Costa M.S."/>
            <person name="Rainey F.A."/>
            <person name="Moe W.M."/>
        </authorList>
    </citation>
    <scope>NUCLEOTIDE SEQUENCE [LARGE SCALE GENOMIC DNA]</scope>
    <source>
        <strain evidence="2">NSZ-14</strain>
    </source>
</reference>
<keyword evidence="2" id="KW-1185">Reference proteome</keyword>
<sequence length="228" mass="25907">MICFRIKDFAERSNNSAPPRHPTKKRGWELGTENCKLITVHSFEMNVLNELSAPSDAIVIKADSNRVVSGNLEPCARTIHAIRMLNLIPTFRISPRWRRGGFFNPPSPKGMGIELLVLLEIGSIGIIFQGFQSYSMYATWIARCEPETDNLNFTCRHLFFLPAEYRYSFSHNYPIGGLRDSFQKKRFFPKKQNTNRFGGLELIWDLSPTGSGIGIWNFDVAPTLIACS</sequence>
<evidence type="ECO:0000313" key="1">
    <source>
        <dbReference type="EMBL" id="APV44893.1"/>
    </source>
</evidence>
<dbReference type="Proteomes" id="UP000185934">
    <property type="component" value="Chromosome"/>
</dbReference>
<dbReference type="KEGG" id="dfo:Dform_01572"/>
<accession>A0A1P8F8X8</accession>